<feature type="transmembrane region" description="Helical" evidence="1">
    <location>
        <begin position="183"/>
        <end position="202"/>
    </location>
</feature>
<feature type="transmembrane region" description="Helical" evidence="1">
    <location>
        <begin position="32"/>
        <end position="49"/>
    </location>
</feature>
<feature type="transmembrane region" description="Helical" evidence="1">
    <location>
        <begin position="209"/>
        <end position="235"/>
    </location>
</feature>
<dbReference type="STRING" id="1314800.A0A1B7N6M5"/>
<protein>
    <submittedName>
        <fullName evidence="2">Uncharacterized protein</fullName>
    </submittedName>
</protein>
<feature type="transmembrane region" description="Helical" evidence="1">
    <location>
        <begin position="70"/>
        <end position="89"/>
    </location>
</feature>
<keyword evidence="1" id="KW-0812">Transmembrane</keyword>
<keyword evidence="1" id="KW-1133">Transmembrane helix</keyword>
<dbReference type="OrthoDB" id="72269at2759"/>
<dbReference type="InParanoid" id="A0A1B7N6M5"/>
<reference evidence="2 3" key="1">
    <citation type="submission" date="2016-06" db="EMBL/GenBank/DDBJ databases">
        <title>Comparative genomics of the ectomycorrhizal sister species Rhizopogon vinicolor and Rhizopogon vesiculosus (Basidiomycota: Boletales) reveals a divergence of the mating type B locus.</title>
        <authorList>
            <consortium name="DOE Joint Genome Institute"/>
            <person name="Mujic A.B."/>
            <person name="Kuo A."/>
            <person name="Tritt A."/>
            <person name="Lipzen A."/>
            <person name="Chen C."/>
            <person name="Johnson J."/>
            <person name="Sharma A."/>
            <person name="Barry K."/>
            <person name="Grigoriev I.V."/>
            <person name="Spatafora J.W."/>
        </authorList>
    </citation>
    <scope>NUCLEOTIDE SEQUENCE [LARGE SCALE GENOMIC DNA]</scope>
    <source>
        <strain evidence="2 3">AM-OR11-026</strain>
    </source>
</reference>
<sequence>MCTSLSAIAIIPFAEAVRESRSAWLRMPATTGIIFQLCSCAVIMPVYWFTFALTGGTTRRDNINQGNAEALLSALLVGYALPTVCMVVLENPVMTAIWQVFPLFMKIAQWAHCKIRPPSRYTGSGCRTVQAMYMLVIITSASLHAVYIWPLFNSPALFQKIMIPPMAPSDSTTISITEGVAAFLKWDMAFGAGSTILITLWFARSLTDLVLLILWHAVATIAVGPGAVIAGAMLWREATINAQAIANVDDAQ</sequence>
<evidence type="ECO:0000313" key="3">
    <source>
        <dbReference type="Proteomes" id="UP000092154"/>
    </source>
</evidence>
<dbReference type="EMBL" id="KV448209">
    <property type="protein sequence ID" value="OAX40504.1"/>
    <property type="molecule type" value="Genomic_DNA"/>
</dbReference>
<dbReference type="AlphaFoldDB" id="A0A1B7N6M5"/>
<name>A0A1B7N6M5_9AGAM</name>
<evidence type="ECO:0000313" key="2">
    <source>
        <dbReference type="EMBL" id="OAX40504.1"/>
    </source>
</evidence>
<organism evidence="2 3">
    <name type="scientific">Rhizopogon vinicolor AM-OR11-026</name>
    <dbReference type="NCBI Taxonomy" id="1314800"/>
    <lineage>
        <taxon>Eukaryota</taxon>
        <taxon>Fungi</taxon>
        <taxon>Dikarya</taxon>
        <taxon>Basidiomycota</taxon>
        <taxon>Agaricomycotina</taxon>
        <taxon>Agaricomycetes</taxon>
        <taxon>Agaricomycetidae</taxon>
        <taxon>Boletales</taxon>
        <taxon>Suillineae</taxon>
        <taxon>Rhizopogonaceae</taxon>
        <taxon>Rhizopogon</taxon>
    </lineage>
</organism>
<dbReference type="Proteomes" id="UP000092154">
    <property type="component" value="Unassembled WGS sequence"/>
</dbReference>
<proteinExistence type="predicted"/>
<accession>A0A1B7N6M5</accession>
<feature type="transmembrane region" description="Helical" evidence="1">
    <location>
        <begin position="132"/>
        <end position="152"/>
    </location>
</feature>
<keyword evidence="1" id="KW-0472">Membrane</keyword>
<evidence type="ECO:0000256" key="1">
    <source>
        <dbReference type="SAM" id="Phobius"/>
    </source>
</evidence>
<keyword evidence="3" id="KW-1185">Reference proteome</keyword>
<gene>
    <name evidence="2" type="ORF">K503DRAFT_687381</name>
</gene>